<organism evidence="8">
    <name type="scientific">marine metagenome</name>
    <dbReference type="NCBI Taxonomy" id="408172"/>
    <lineage>
        <taxon>unclassified sequences</taxon>
        <taxon>metagenomes</taxon>
        <taxon>ecological metagenomes</taxon>
    </lineage>
</organism>
<keyword evidence="4" id="KW-0697">Rotamase</keyword>
<feature type="domain" description="PpiC" evidence="7">
    <location>
        <begin position="180"/>
        <end position="281"/>
    </location>
</feature>
<evidence type="ECO:0000256" key="4">
    <source>
        <dbReference type="ARBA" id="ARBA00023110"/>
    </source>
</evidence>
<name>A0A381PF97_9ZZZZ</name>
<gene>
    <name evidence="8" type="ORF">METZ01_LOCUS17872</name>
</gene>
<dbReference type="GO" id="GO:0003755">
    <property type="term" value="F:peptidyl-prolyl cis-trans isomerase activity"/>
    <property type="evidence" value="ECO:0007669"/>
    <property type="project" value="UniProtKB-KW"/>
</dbReference>
<dbReference type="GO" id="GO:0030288">
    <property type="term" value="C:outer membrane-bounded periplasmic space"/>
    <property type="evidence" value="ECO:0007669"/>
    <property type="project" value="InterPro"/>
</dbReference>
<dbReference type="InterPro" id="IPR027304">
    <property type="entry name" value="Trigger_fact/SurA_dom_sf"/>
</dbReference>
<dbReference type="Pfam" id="PF13616">
    <property type="entry name" value="Rotamase_3"/>
    <property type="match status" value="1"/>
</dbReference>
<dbReference type="Gene3D" id="1.10.4030.10">
    <property type="entry name" value="Porin chaperone SurA, peptide-binding domain"/>
    <property type="match status" value="1"/>
</dbReference>
<dbReference type="Pfam" id="PF00639">
    <property type="entry name" value="Rotamase"/>
    <property type="match status" value="1"/>
</dbReference>
<evidence type="ECO:0000256" key="2">
    <source>
        <dbReference type="ARBA" id="ARBA00022737"/>
    </source>
</evidence>
<dbReference type="SUPFAM" id="SSF54534">
    <property type="entry name" value="FKBP-like"/>
    <property type="match status" value="2"/>
</dbReference>
<dbReference type="EMBL" id="UINC01000949">
    <property type="protein sequence ID" value="SUZ65018.1"/>
    <property type="molecule type" value="Genomic_DNA"/>
</dbReference>
<keyword evidence="6" id="KW-0413">Isomerase</keyword>
<dbReference type="InterPro" id="IPR046357">
    <property type="entry name" value="PPIase_dom_sf"/>
</dbReference>
<evidence type="ECO:0000256" key="1">
    <source>
        <dbReference type="ARBA" id="ARBA00022729"/>
    </source>
</evidence>
<dbReference type="AlphaFoldDB" id="A0A381PF97"/>
<dbReference type="PANTHER" id="PTHR47637">
    <property type="entry name" value="CHAPERONE SURA"/>
    <property type="match status" value="1"/>
</dbReference>
<evidence type="ECO:0000256" key="5">
    <source>
        <dbReference type="ARBA" id="ARBA00023186"/>
    </source>
</evidence>
<dbReference type="SUPFAM" id="SSF109998">
    <property type="entry name" value="Triger factor/SurA peptide-binding domain-like"/>
    <property type="match status" value="1"/>
</dbReference>
<accession>A0A381PF97</accession>
<protein>
    <recommendedName>
        <fullName evidence="7">PpiC domain-containing protein</fullName>
    </recommendedName>
</protein>
<evidence type="ECO:0000313" key="8">
    <source>
        <dbReference type="EMBL" id="SUZ65018.1"/>
    </source>
</evidence>
<evidence type="ECO:0000259" key="7">
    <source>
        <dbReference type="PROSITE" id="PS50198"/>
    </source>
</evidence>
<keyword evidence="2" id="KW-0677">Repeat</keyword>
<dbReference type="GO" id="GO:0051082">
    <property type="term" value="F:unfolded protein binding"/>
    <property type="evidence" value="ECO:0007669"/>
    <property type="project" value="InterPro"/>
</dbReference>
<feature type="domain" description="PpiC" evidence="7">
    <location>
        <begin position="290"/>
        <end position="389"/>
    </location>
</feature>
<dbReference type="GO" id="GO:0050821">
    <property type="term" value="P:protein stabilization"/>
    <property type="evidence" value="ECO:0007669"/>
    <property type="project" value="InterPro"/>
</dbReference>
<dbReference type="HAMAP" id="MF_01183">
    <property type="entry name" value="Chaperone_SurA"/>
    <property type="match status" value="1"/>
</dbReference>
<keyword evidence="1" id="KW-0732">Signal</keyword>
<evidence type="ECO:0000256" key="6">
    <source>
        <dbReference type="ARBA" id="ARBA00023235"/>
    </source>
</evidence>
<dbReference type="InterPro" id="IPR015391">
    <property type="entry name" value="SurA_N"/>
</dbReference>
<sequence>MKSNYKKNLTLSVLIGFLLSSFFSERMEAKIELIDRVIAVVDSGVIMESELNLRVQDIIGRLRSEGTELPPKELLEEQVLERLIIEEIQLQIGDSAGVKISDAELNRALSMLASQNSMNLEQFKESLDANNSSYSKLRDSVRKELIIQRVQRGKVGANIEISEQEIENFLNSEEGRSKLAEQYNVQQILLSLNSEAPESKVNSTKEKGADIIRRYNEGESFEKLAATYSSDQNALEGGSLGWRKATELPTLFSDVVTKMKVGEASELIRSGAGFHIIRLAEKKGDVVKFEDQTLVRHILVQPSEIRSEKQTKDLMNEIYQKLVDGEDFKQLARQHSEDPGSKMEGGELGWSAPDTFDPAFEAVMNSVDIGVFSTPFQSSFGWHILEVLDRRNEDISDDVRKNRAYSIIFNRKFEQELQRTLIELRSESYVDIKLNS</sequence>
<dbReference type="InterPro" id="IPR000297">
    <property type="entry name" value="PPIase_PpiC"/>
</dbReference>
<evidence type="ECO:0000256" key="3">
    <source>
        <dbReference type="ARBA" id="ARBA00022764"/>
    </source>
</evidence>
<dbReference type="GO" id="GO:0006457">
    <property type="term" value="P:protein folding"/>
    <property type="evidence" value="ECO:0007669"/>
    <property type="project" value="InterPro"/>
</dbReference>
<dbReference type="PANTHER" id="PTHR47637:SF1">
    <property type="entry name" value="CHAPERONE SURA"/>
    <property type="match status" value="1"/>
</dbReference>
<dbReference type="Pfam" id="PF09312">
    <property type="entry name" value="SurA_N"/>
    <property type="match status" value="1"/>
</dbReference>
<proteinExistence type="inferred from homology"/>
<dbReference type="InterPro" id="IPR023034">
    <property type="entry name" value="PPIase_SurA"/>
</dbReference>
<reference evidence="8" key="1">
    <citation type="submission" date="2018-05" db="EMBL/GenBank/DDBJ databases">
        <authorList>
            <person name="Lanie J.A."/>
            <person name="Ng W.-L."/>
            <person name="Kazmierczak K.M."/>
            <person name="Andrzejewski T.M."/>
            <person name="Davidsen T.M."/>
            <person name="Wayne K.J."/>
            <person name="Tettelin H."/>
            <person name="Glass J.I."/>
            <person name="Rusch D."/>
            <person name="Podicherti R."/>
            <person name="Tsui H.-C.T."/>
            <person name="Winkler M.E."/>
        </authorList>
    </citation>
    <scope>NUCLEOTIDE SEQUENCE</scope>
</reference>
<keyword evidence="3" id="KW-0574">Periplasm</keyword>
<dbReference type="InterPro" id="IPR050280">
    <property type="entry name" value="OMP_Chaperone_SurA"/>
</dbReference>
<dbReference type="GO" id="GO:0042277">
    <property type="term" value="F:peptide binding"/>
    <property type="evidence" value="ECO:0007669"/>
    <property type="project" value="InterPro"/>
</dbReference>
<dbReference type="GO" id="GO:0043165">
    <property type="term" value="P:Gram-negative-bacterium-type cell outer membrane assembly"/>
    <property type="evidence" value="ECO:0007669"/>
    <property type="project" value="InterPro"/>
</dbReference>
<keyword evidence="5" id="KW-0143">Chaperone</keyword>
<dbReference type="PROSITE" id="PS50198">
    <property type="entry name" value="PPIC_PPIASE_2"/>
    <property type="match status" value="2"/>
</dbReference>
<dbReference type="Gene3D" id="3.10.50.40">
    <property type="match status" value="2"/>
</dbReference>